<reference evidence="1 2" key="1">
    <citation type="journal article" date="2022" name="DNA Res.">
        <title>Chromosomal-level genome assembly of the orchid tree Bauhinia variegata (Leguminosae; Cercidoideae) supports the allotetraploid origin hypothesis of Bauhinia.</title>
        <authorList>
            <person name="Zhong Y."/>
            <person name="Chen Y."/>
            <person name="Zheng D."/>
            <person name="Pang J."/>
            <person name="Liu Y."/>
            <person name="Luo S."/>
            <person name="Meng S."/>
            <person name="Qian L."/>
            <person name="Wei D."/>
            <person name="Dai S."/>
            <person name="Zhou R."/>
        </authorList>
    </citation>
    <scope>NUCLEOTIDE SEQUENCE [LARGE SCALE GENOMIC DNA]</scope>
    <source>
        <strain evidence="1">BV-YZ2020</strain>
    </source>
</reference>
<accession>A0ACB9LBI6</accession>
<dbReference type="Proteomes" id="UP000828941">
    <property type="component" value="Chromosome 12"/>
</dbReference>
<protein>
    <submittedName>
        <fullName evidence="1">Uncharacterized protein</fullName>
    </submittedName>
</protein>
<name>A0ACB9LBI6_BAUVA</name>
<evidence type="ECO:0000313" key="1">
    <source>
        <dbReference type="EMBL" id="KAI4306792.1"/>
    </source>
</evidence>
<dbReference type="EMBL" id="CM039437">
    <property type="protein sequence ID" value="KAI4306792.1"/>
    <property type="molecule type" value="Genomic_DNA"/>
</dbReference>
<keyword evidence="2" id="KW-1185">Reference proteome</keyword>
<organism evidence="1 2">
    <name type="scientific">Bauhinia variegata</name>
    <name type="common">Purple orchid tree</name>
    <name type="synonym">Phanera variegata</name>
    <dbReference type="NCBI Taxonomy" id="167791"/>
    <lineage>
        <taxon>Eukaryota</taxon>
        <taxon>Viridiplantae</taxon>
        <taxon>Streptophyta</taxon>
        <taxon>Embryophyta</taxon>
        <taxon>Tracheophyta</taxon>
        <taxon>Spermatophyta</taxon>
        <taxon>Magnoliopsida</taxon>
        <taxon>eudicotyledons</taxon>
        <taxon>Gunneridae</taxon>
        <taxon>Pentapetalae</taxon>
        <taxon>rosids</taxon>
        <taxon>fabids</taxon>
        <taxon>Fabales</taxon>
        <taxon>Fabaceae</taxon>
        <taxon>Cercidoideae</taxon>
        <taxon>Cercideae</taxon>
        <taxon>Bauhiniinae</taxon>
        <taxon>Bauhinia</taxon>
    </lineage>
</organism>
<proteinExistence type="predicted"/>
<comment type="caution">
    <text evidence="1">The sequence shown here is derived from an EMBL/GenBank/DDBJ whole genome shotgun (WGS) entry which is preliminary data.</text>
</comment>
<gene>
    <name evidence="1" type="ORF">L6164_030038</name>
</gene>
<sequence>MQPRLLALFLMALSLPAFVQCLVRHYNFRVATTNTTKLCSTKSFVTVNGQFPGPTLYAREDDTVIVRVINHAKENVTIHWHGIKQFRTGWSDGPAYITQCPIPPGQSYVYNFTIRGQRGTLLWHAHVKWLRATVHGAIVILPKRGIPYPFPKPDKEKIIILGEWWKSDVEAVLQESIMTGFPPNLSDAHTINGHPGPIPGCSSQGGYTLHVETGKKYLLRIINAAMNDELFFKIGGHKLIVVEADASYVKPFEIDTIFLSPGQTTNALLTANQDFGKYLIAVTPFMDAPIFFDNVTAIGTLRYKGTPAYPRTIPTTIPHLNETPLTNNFIDSLRSLNSNDYPAQVPLTIDHSLFFTVSVGLNPCGTCVNGNKLVSDINNISFVLPTIALLQAHYFNIKGVFTDDFPSSPPIVFNYTGTQPVNIQTNTGTKVYRLAFNSTVQVILQGTAMIAPENHPLHLHGFNFFVVGKGLGNFDPEKDTKSFNLVDPVERNTVGVPNAGWIAIRFRADNPGVWFMHCHLEVHTTWGLQMAFLVDKGKDPSQSLLPPPYDLPKC</sequence>
<evidence type="ECO:0000313" key="2">
    <source>
        <dbReference type="Proteomes" id="UP000828941"/>
    </source>
</evidence>